<organism evidence="2 3">
    <name type="scientific">Smittium culicis</name>
    <dbReference type="NCBI Taxonomy" id="133412"/>
    <lineage>
        <taxon>Eukaryota</taxon>
        <taxon>Fungi</taxon>
        <taxon>Fungi incertae sedis</taxon>
        <taxon>Zoopagomycota</taxon>
        <taxon>Kickxellomycotina</taxon>
        <taxon>Harpellomycetes</taxon>
        <taxon>Harpellales</taxon>
        <taxon>Legeriomycetaceae</taxon>
        <taxon>Smittium</taxon>
    </lineage>
</organism>
<sequence>MLNENIVSSSIYYYDQENITESQLDFRVAIKEPQYDHDDIKWLYTAYGLVDGDPLVQNIGHIKTLKNRCITFPNIYQHKVQPFELLDNSKPGYRKILCFFLVDPSKRIISTATVPPQQKSWFNFELRKSVNRVSKLPHEIQDLISDELRWPMSLERAKYHREKLMEERKTIISIETKELFERPFSLCEH</sequence>
<dbReference type="PANTHER" id="PTHR33119">
    <property type="entry name" value="IFI3P"/>
    <property type="match status" value="1"/>
</dbReference>
<dbReference type="InterPro" id="IPR049192">
    <property type="entry name" value="DUF4246_C"/>
</dbReference>
<feature type="domain" description="DUF4246" evidence="1">
    <location>
        <begin position="1"/>
        <end position="123"/>
    </location>
</feature>
<gene>
    <name evidence="2" type="ORF">AYI70_g8503</name>
</gene>
<proteinExistence type="predicted"/>
<name>A0A1R1XFL5_9FUNG</name>
<dbReference type="AlphaFoldDB" id="A0A1R1XFL5"/>
<evidence type="ECO:0000259" key="1">
    <source>
        <dbReference type="Pfam" id="PF14033"/>
    </source>
</evidence>
<dbReference type="InterPro" id="IPR025340">
    <property type="entry name" value="DUF4246"/>
</dbReference>
<dbReference type="OrthoDB" id="415532at2759"/>
<protein>
    <recommendedName>
        <fullName evidence="1">DUF4246 domain-containing protein</fullName>
    </recommendedName>
</protein>
<evidence type="ECO:0000313" key="2">
    <source>
        <dbReference type="EMBL" id="OMJ13424.1"/>
    </source>
</evidence>
<evidence type="ECO:0000313" key="3">
    <source>
        <dbReference type="Proteomes" id="UP000187283"/>
    </source>
</evidence>
<accession>A0A1R1XFL5</accession>
<comment type="caution">
    <text evidence="2">The sequence shown here is derived from an EMBL/GenBank/DDBJ whole genome shotgun (WGS) entry which is preliminary data.</text>
</comment>
<dbReference type="STRING" id="133412.A0A1R1XFL5"/>
<dbReference type="Pfam" id="PF14033">
    <property type="entry name" value="DUF4246"/>
    <property type="match status" value="1"/>
</dbReference>
<keyword evidence="3" id="KW-1185">Reference proteome</keyword>
<dbReference type="PANTHER" id="PTHR33119:SF1">
    <property type="entry name" value="FE2OG DIOXYGENASE DOMAIN-CONTAINING PROTEIN"/>
    <property type="match status" value="1"/>
</dbReference>
<dbReference type="Proteomes" id="UP000187283">
    <property type="component" value="Unassembled WGS sequence"/>
</dbReference>
<dbReference type="EMBL" id="LSSN01003489">
    <property type="protein sequence ID" value="OMJ13424.1"/>
    <property type="molecule type" value="Genomic_DNA"/>
</dbReference>
<reference evidence="2 3" key="1">
    <citation type="submission" date="2017-01" db="EMBL/GenBank/DDBJ databases">
        <authorList>
            <person name="Mah S.A."/>
            <person name="Swanson W.J."/>
            <person name="Moy G.W."/>
            <person name="Vacquier V.D."/>
        </authorList>
    </citation>
    <scope>NUCLEOTIDE SEQUENCE [LARGE SCALE GENOMIC DNA]</scope>
    <source>
        <strain evidence="2 3">GSMNP</strain>
    </source>
</reference>